<gene>
    <name evidence="6" type="ORF">CL6EHI_104410</name>
</gene>
<evidence type="ECO:0000313" key="7">
    <source>
        <dbReference type="Proteomes" id="UP000078387"/>
    </source>
</evidence>
<dbReference type="SUPFAM" id="SSF48371">
    <property type="entry name" value="ARM repeat"/>
    <property type="match status" value="1"/>
</dbReference>
<dbReference type="Pfam" id="PF22493">
    <property type="entry name" value="PUF_NOP9"/>
    <property type="match status" value="1"/>
</dbReference>
<dbReference type="Proteomes" id="UP000078387">
    <property type="component" value="Unassembled WGS sequence"/>
</dbReference>
<dbReference type="AlphaFoldDB" id="A0A5K1UVG8"/>
<dbReference type="InterPro" id="IPR011989">
    <property type="entry name" value="ARM-like"/>
</dbReference>
<evidence type="ECO:0000256" key="1">
    <source>
        <dbReference type="ARBA" id="ARBA00022737"/>
    </source>
</evidence>
<dbReference type="GO" id="GO:0005730">
    <property type="term" value="C:nucleolus"/>
    <property type="evidence" value="ECO:0007669"/>
    <property type="project" value="TreeGrafter"/>
</dbReference>
<dbReference type="InterPro" id="IPR033133">
    <property type="entry name" value="PUM-HD"/>
</dbReference>
<evidence type="ECO:0000256" key="2">
    <source>
        <dbReference type="ARBA" id="ARBA00022884"/>
    </source>
</evidence>
<dbReference type="PROSITE" id="PS50303">
    <property type="entry name" value="PUM_HD"/>
    <property type="match status" value="1"/>
</dbReference>
<dbReference type="InterPro" id="IPR040059">
    <property type="entry name" value="PUM3"/>
</dbReference>
<dbReference type="OMA" id="YGPEFSI"/>
<name>A0A5K1UVG8_ENTHI</name>
<feature type="repeat" description="Pumilio" evidence="3">
    <location>
        <begin position="338"/>
        <end position="375"/>
    </location>
</feature>
<dbReference type="VEuPathDB" id="AmoebaDB:EHI8A_088870"/>
<evidence type="ECO:0000259" key="5">
    <source>
        <dbReference type="PROSITE" id="PS50303"/>
    </source>
</evidence>
<dbReference type="GO" id="GO:0003729">
    <property type="term" value="F:mRNA binding"/>
    <property type="evidence" value="ECO:0007669"/>
    <property type="project" value="TreeGrafter"/>
</dbReference>
<dbReference type="VEuPathDB" id="AmoebaDB:EHI7A_085500"/>
<dbReference type="Pfam" id="PF00806">
    <property type="entry name" value="PUF"/>
    <property type="match status" value="2"/>
</dbReference>
<feature type="compositionally biased region" description="Basic and acidic residues" evidence="4">
    <location>
        <begin position="18"/>
        <end position="27"/>
    </location>
</feature>
<feature type="compositionally biased region" description="Polar residues" evidence="4">
    <location>
        <begin position="29"/>
        <end position="60"/>
    </location>
</feature>
<dbReference type="VEuPathDB" id="AmoebaDB:EHI5A_099680"/>
<dbReference type="VEuPathDB" id="AmoebaDB:KM1_129120"/>
<sequence length="551" mass="63914">MPYTEQGYKPKQRKHKDTSKSDHEKPHQNTHQKSQQNKNKSGIKRQNNSKYTQPLKQRSNPFGAKVSDELKKEYQEKKQRKESNEDAINQMKFLINSHSNTHKKWSAGEIEQLITLSRSSMYELSIKPDASRIIQTIIKNGDNEQRQTVLTELKPKIFDLTKDQYGHHVVKKLLKYCSKIVPSLLLELYHTHIFEMLMQKFSSDVLKTLCEFINKTQQRKLIEEVYGAQYEFLKSKNPELKTFSEVIDSNDTLKNVICKDLKDKVFKILNKQHVSTNPLLAQLLIDYISCVDEKDASEVAASLREHLQQFLTLPEGPKLMKFVIIHSSAKARKGLLKECKENLITLMTDKFGHYCILYLLRHVDDKMALKKYVLDSIEAMTQKLVFDKCGIELLEFILDPLSTHFLPPSIIDPLKEKGSFTLKDDDIRFKDMLTELKPTLLDICQKEYKSLTKFKPTRRFLTAVKKSFPEETTFIIDEDLKGKKVGEENKAEEIKEEKPKEPSQPLPVETDAVMKGEEVDDIKEIKKEVAEAKAEKAKEMKKKVNKKGYSK</sequence>
<feature type="compositionally biased region" description="Basic and acidic residues" evidence="4">
    <location>
        <begin position="488"/>
        <end position="501"/>
    </location>
</feature>
<protein>
    <submittedName>
        <fullName evidence="6">Pumilio family RNA-binding protein</fullName>
    </submittedName>
</protein>
<evidence type="ECO:0000256" key="3">
    <source>
        <dbReference type="PROSITE-ProRule" id="PRU00317"/>
    </source>
</evidence>
<feature type="region of interest" description="Disordered" evidence="4">
    <location>
        <begin position="488"/>
        <end position="514"/>
    </location>
</feature>
<dbReference type="PANTHER" id="PTHR13389:SF0">
    <property type="entry name" value="PUMILIO HOMOLOG 3"/>
    <property type="match status" value="1"/>
</dbReference>
<dbReference type="InterPro" id="IPR012959">
    <property type="entry name" value="CPL_dom"/>
</dbReference>
<dbReference type="VEuPathDB" id="AmoebaDB:EHI_104410"/>
<feature type="region of interest" description="Disordered" evidence="4">
    <location>
        <begin position="1"/>
        <end position="86"/>
    </location>
</feature>
<dbReference type="PROSITE" id="PS50302">
    <property type="entry name" value="PUM"/>
    <property type="match status" value="3"/>
</dbReference>
<comment type="caution">
    <text evidence="6">The sequence shown here is derived from an EMBL/GenBank/DDBJ whole genome shotgun (WGS) entry which is preliminary data.</text>
</comment>
<feature type="repeat" description="Pumilio" evidence="3">
    <location>
        <begin position="115"/>
        <end position="151"/>
    </location>
</feature>
<keyword evidence="2" id="KW-0694">RNA-binding</keyword>
<dbReference type="PANTHER" id="PTHR13389">
    <property type="entry name" value="PUMILIO HOMOLOG 3"/>
    <property type="match status" value="1"/>
</dbReference>
<organism evidence="6 7">
    <name type="scientific">Entamoeba histolytica</name>
    <dbReference type="NCBI Taxonomy" id="5759"/>
    <lineage>
        <taxon>Eukaryota</taxon>
        <taxon>Amoebozoa</taxon>
        <taxon>Evosea</taxon>
        <taxon>Archamoebae</taxon>
        <taxon>Mastigamoebida</taxon>
        <taxon>Entamoebidae</taxon>
        <taxon>Entamoeba</taxon>
    </lineage>
</organism>
<dbReference type="Pfam" id="PF08144">
    <property type="entry name" value="CPL"/>
    <property type="match status" value="1"/>
</dbReference>
<feature type="domain" description="PUM-HD" evidence="5">
    <location>
        <begin position="89"/>
        <end position="468"/>
    </location>
</feature>
<dbReference type="SMART" id="SM00025">
    <property type="entry name" value="Pumilio"/>
    <property type="match status" value="4"/>
</dbReference>
<dbReference type="InterPro" id="IPR016024">
    <property type="entry name" value="ARM-type_fold"/>
</dbReference>
<feature type="repeat" description="Pumilio" evidence="3">
    <location>
        <begin position="152"/>
        <end position="187"/>
    </location>
</feature>
<dbReference type="InterPro" id="IPR001313">
    <property type="entry name" value="Pumilio_RNA-bd_rpt"/>
</dbReference>
<evidence type="ECO:0000313" key="6">
    <source>
        <dbReference type="EMBL" id="GAT94125.1"/>
    </source>
</evidence>
<evidence type="ECO:0000256" key="4">
    <source>
        <dbReference type="SAM" id="MobiDB-lite"/>
    </source>
</evidence>
<feature type="compositionally biased region" description="Basic and acidic residues" evidence="4">
    <location>
        <begin position="66"/>
        <end position="84"/>
    </location>
</feature>
<reference evidence="6 7" key="1">
    <citation type="submission" date="2016-05" db="EMBL/GenBank/DDBJ databases">
        <title>First whole genome sequencing of Entamoeba histolytica HM1:IMSS-clone-6.</title>
        <authorList>
            <person name="Mukherjee Avik.K."/>
            <person name="Izumyama S."/>
            <person name="Nakada-Tsukui K."/>
            <person name="Nozaki T."/>
        </authorList>
    </citation>
    <scope>NUCLEOTIDE SEQUENCE [LARGE SCALE GENOMIC DNA]</scope>
    <source>
        <strain evidence="6 7">HM1:IMSS clone 6</strain>
    </source>
</reference>
<keyword evidence="1" id="KW-0677">Repeat</keyword>
<accession>A0A5K1UVG8</accession>
<proteinExistence type="predicted"/>
<dbReference type="Gene3D" id="1.25.10.10">
    <property type="entry name" value="Leucine-rich Repeat Variant"/>
    <property type="match status" value="1"/>
</dbReference>
<dbReference type="EMBL" id="BDEQ01000001">
    <property type="protein sequence ID" value="GAT94125.1"/>
    <property type="molecule type" value="Genomic_DNA"/>
</dbReference>
<dbReference type="GO" id="GO:0006417">
    <property type="term" value="P:regulation of translation"/>
    <property type="evidence" value="ECO:0007669"/>
    <property type="project" value="TreeGrafter"/>
</dbReference>